<evidence type="ECO:0000313" key="2">
    <source>
        <dbReference type="Proteomes" id="UP001161247"/>
    </source>
</evidence>
<proteinExistence type="predicted"/>
<evidence type="ECO:0000313" key="1">
    <source>
        <dbReference type="EMBL" id="CAI9108803.1"/>
    </source>
</evidence>
<sequence length="137" mass="15072">MATEMRHVLHPHVSVFASFTLVPSYQAQIRPTVGQTSCFRSVLLGGEARGPCSPLSGQLRCSYTSVLTSTVEPNPLFGASQAASNLQLQLPYIEKVPPQPIIFQVLPQPPPTMDHEGSLPKKSLWHLNSLQSVHRIY</sequence>
<keyword evidence="2" id="KW-1185">Reference proteome</keyword>
<protein>
    <submittedName>
        <fullName evidence="1">OLC1v1008494C1</fullName>
    </submittedName>
</protein>
<dbReference type="EMBL" id="OX459123">
    <property type="protein sequence ID" value="CAI9108803.1"/>
    <property type="molecule type" value="Genomic_DNA"/>
</dbReference>
<gene>
    <name evidence="1" type="ORF">OLC1_LOCUS16814</name>
</gene>
<dbReference type="Proteomes" id="UP001161247">
    <property type="component" value="Chromosome 6"/>
</dbReference>
<dbReference type="AlphaFoldDB" id="A0AAV1DLQ0"/>
<reference evidence="1" key="1">
    <citation type="submission" date="2023-03" db="EMBL/GenBank/DDBJ databases">
        <authorList>
            <person name="Julca I."/>
        </authorList>
    </citation>
    <scope>NUCLEOTIDE SEQUENCE</scope>
</reference>
<accession>A0AAV1DLQ0</accession>
<name>A0AAV1DLQ0_OLDCO</name>
<organism evidence="1 2">
    <name type="scientific">Oldenlandia corymbosa var. corymbosa</name>
    <dbReference type="NCBI Taxonomy" id="529605"/>
    <lineage>
        <taxon>Eukaryota</taxon>
        <taxon>Viridiplantae</taxon>
        <taxon>Streptophyta</taxon>
        <taxon>Embryophyta</taxon>
        <taxon>Tracheophyta</taxon>
        <taxon>Spermatophyta</taxon>
        <taxon>Magnoliopsida</taxon>
        <taxon>eudicotyledons</taxon>
        <taxon>Gunneridae</taxon>
        <taxon>Pentapetalae</taxon>
        <taxon>asterids</taxon>
        <taxon>lamiids</taxon>
        <taxon>Gentianales</taxon>
        <taxon>Rubiaceae</taxon>
        <taxon>Rubioideae</taxon>
        <taxon>Spermacoceae</taxon>
        <taxon>Hedyotis-Oldenlandia complex</taxon>
        <taxon>Oldenlandia</taxon>
    </lineage>
</organism>